<keyword evidence="1" id="KW-0472">Membrane</keyword>
<accession>F9Y6I3</accession>
<organism evidence="2 3">
    <name type="scientific">Ketogulonicigenium vulgare (strain WSH-001)</name>
    <dbReference type="NCBI Taxonomy" id="759362"/>
    <lineage>
        <taxon>Bacteria</taxon>
        <taxon>Pseudomonadati</taxon>
        <taxon>Pseudomonadota</taxon>
        <taxon>Alphaproteobacteria</taxon>
        <taxon>Rhodobacterales</taxon>
        <taxon>Roseobacteraceae</taxon>
        <taxon>Ketogulonicigenium</taxon>
    </lineage>
</organism>
<reference evidence="2 3" key="1">
    <citation type="journal article" date="2011" name="J. Bacteriol.">
        <title>Complete genome sequence of the industrial strain Ketogulonicigenium vulgare WSH-001.</title>
        <authorList>
            <person name="Liu L."/>
            <person name="Li Y."/>
            <person name="Zhang J."/>
            <person name="Zhou Z."/>
            <person name="Liu J."/>
            <person name="Li X."/>
            <person name="Zhou J."/>
            <person name="Du G."/>
            <person name="Wang L."/>
            <person name="Chen J."/>
        </authorList>
    </citation>
    <scope>NUCLEOTIDE SEQUENCE [LARGE SCALE GENOMIC DNA]</scope>
    <source>
        <strain evidence="2 3">WSH-001</strain>
    </source>
</reference>
<dbReference type="KEGG" id="kvl:KVU_1090"/>
<evidence type="ECO:0000313" key="2">
    <source>
        <dbReference type="EMBL" id="AEM40929.1"/>
    </source>
</evidence>
<dbReference type="InterPro" id="IPR009325">
    <property type="entry name" value="DUF983"/>
</dbReference>
<feature type="transmembrane region" description="Helical" evidence="1">
    <location>
        <begin position="58"/>
        <end position="80"/>
    </location>
</feature>
<dbReference type="AlphaFoldDB" id="F9Y6I3"/>
<dbReference type="eggNOG" id="COG5349">
    <property type="taxonomic scope" value="Bacteria"/>
</dbReference>
<dbReference type="Proteomes" id="UP000000692">
    <property type="component" value="Chromosome"/>
</dbReference>
<dbReference type="Pfam" id="PF06170">
    <property type="entry name" value="DUF983"/>
    <property type="match status" value="1"/>
</dbReference>
<sequence>MPDQILTRNTGQAITRGTLGRCPKCGEGKIFAGYLATAPACGACGEDFSQLRTADGPAFFTMSIVGLLLIPALWLGFIYLPDPLTLAVTVSGSILVLTLILLRLVKGGWLGLEWAHRH</sequence>
<dbReference type="EMBL" id="CP002018">
    <property type="protein sequence ID" value="AEM40929.1"/>
    <property type="molecule type" value="Genomic_DNA"/>
</dbReference>
<evidence type="ECO:0000313" key="3">
    <source>
        <dbReference type="Proteomes" id="UP000000692"/>
    </source>
</evidence>
<dbReference type="OrthoDB" id="9799456at2"/>
<gene>
    <name evidence="2" type="ordered locus">KVU_1090</name>
</gene>
<keyword evidence="1" id="KW-1133">Transmembrane helix</keyword>
<protein>
    <submittedName>
        <fullName evidence="2">Cytochrome c oxidase, subunit III</fullName>
    </submittedName>
</protein>
<feature type="transmembrane region" description="Helical" evidence="1">
    <location>
        <begin position="86"/>
        <end position="105"/>
    </location>
</feature>
<proteinExistence type="predicted"/>
<dbReference type="RefSeq" id="WP_013384393.1">
    <property type="nucleotide sequence ID" value="NC_017384.1"/>
</dbReference>
<keyword evidence="1" id="KW-0812">Transmembrane</keyword>
<name>F9Y6I3_KETVW</name>
<evidence type="ECO:0000256" key="1">
    <source>
        <dbReference type="SAM" id="Phobius"/>
    </source>
</evidence>
<dbReference type="HOGENOM" id="CLU_133751_1_0_5"/>
<keyword evidence="3" id="KW-1185">Reference proteome</keyword>